<evidence type="ECO:0000256" key="10">
    <source>
        <dbReference type="SAM" id="Coils"/>
    </source>
</evidence>
<feature type="compositionally biased region" description="Polar residues" evidence="11">
    <location>
        <begin position="599"/>
        <end position="610"/>
    </location>
</feature>
<dbReference type="Proteomes" id="UP000007303">
    <property type="component" value="Unassembled WGS sequence"/>
</dbReference>
<proteinExistence type="inferred from homology"/>
<feature type="compositionally biased region" description="Polar residues" evidence="11">
    <location>
        <begin position="381"/>
        <end position="396"/>
    </location>
</feature>
<comment type="subcellular location">
    <subcellularLocation>
        <location evidence="1">Cytoplasm</location>
        <location evidence="1">Cytoskeleton</location>
    </subcellularLocation>
</comment>
<feature type="compositionally biased region" description="Basic residues" evidence="11">
    <location>
        <begin position="727"/>
        <end position="740"/>
    </location>
</feature>
<dbReference type="GO" id="GO:0051015">
    <property type="term" value="F:actin filament binding"/>
    <property type="evidence" value="ECO:0007669"/>
    <property type="project" value="InterPro"/>
</dbReference>
<reference evidence="16" key="1">
    <citation type="journal article" date="2004" name="Nature">
        <title>Genome duplication in the teleost fish Tetraodon nigroviridis reveals the early vertebrate proto-karyotype.</title>
        <authorList>
            <person name="Jaillon O."/>
            <person name="Aury J.-M."/>
            <person name="Brunet F."/>
            <person name="Petit J.-L."/>
            <person name="Stange-Thomann N."/>
            <person name="Mauceli E."/>
            <person name="Bouneau L."/>
            <person name="Fischer C."/>
            <person name="Ozouf-Costaz C."/>
            <person name="Bernot A."/>
            <person name="Nicaud S."/>
            <person name="Jaffe D."/>
            <person name="Fisher S."/>
            <person name="Lutfalla G."/>
            <person name="Dossat C."/>
            <person name="Segurens B."/>
            <person name="Dasilva C."/>
            <person name="Salanoubat M."/>
            <person name="Levy M."/>
            <person name="Boudet N."/>
            <person name="Castellano S."/>
            <person name="Anthouard V."/>
            <person name="Jubin C."/>
            <person name="Castelli V."/>
            <person name="Katinka M."/>
            <person name="Vacherie B."/>
            <person name="Biemont C."/>
            <person name="Skalli Z."/>
            <person name="Cattolico L."/>
            <person name="Poulain J."/>
            <person name="De Berardinis V."/>
            <person name="Cruaud C."/>
            <person name="Duprat S."/>
            <person name="Brottier P."/>
            <person name="Coutanceau J.-P."/>
            <person name="Gouzy J."/>
            <person name="Parra G."/>
            <person name="Lardier G."/>
            <person name="Chapple C."/>
            <person name="McKernan K.J."/>
            <person name="McEwan P."/>
            <person name="Bosak S."/>
            <person name="Kellis M."/>
            <person name="Volff J.-N."/>
            <person name="Guigo R."/>
            <person name="Zody M.C."/>
            <person name="Mesirov J."/>
            <person name="Lindblad-Toh K."/>
            <person name="Birren B."/>
            <person name="Nusbaum C."/>
            <person name="Kahn D."/>
            <person name="Robinson-Rechavi M."/>
            <person name="Laudet V."/>
            <person name="Schachter V."/>
            <person name="Quetier F."/>
            <person name="Saurin W."/>
            <person name="Scarpelli C."/>
            <person name="Wincker P."/>
            <person name="Lander E.S."/>
            <person name="Weissenbach J."/>
            <person name="Roest Crollius H."/>
        </authorList>
    </citation>
    <scope>NUCLEOTIDE SEQUENCE [LARGE SCALE GENOMIC DNA]</scope>
</reference>
<keyword evidence="5" id="KW-0597">Phosphoprotein</keyword>
<dbReference type="PANTHER" id="PTHR15012:SF38">
    <property type="entry name" value="PROTEIN SHROOM2-LIKE ISOFORM X1"/>
    <property type="match status" value="1"/>
</dbReference>
<dbReference type="PROSITE" id="PS51306">
    <property type="entry name" value="ASD1"/>
    <property type="match status" value="1"/>
</dbReference>
<feature type="region of interest" description="Disordered" evidence="11">
    <location>
        <begin position="477"/>
        <end position="634"/>
    </location>
</feature>
<dbReference type="Pfam" id="PF08687">
    <property type="entry name" value="ASD2"/>
    <property type="match status" value="1"/>
</dbReference>
<dbReference type="InterPro" id="IPR036034">
    <property type="entry name" value="PDZ_sf"/>
</dbReference>
<dbReference type="InterPro" id="IPR014799">
    <property type="entry name" value="ASD2_dom"/>
</dbReference>
<feature type="compositionally biased region" description="Polar residues" evidence="11">
    <location>
        <begin position="342"/>
        <end position="354"/>
    </location>
</feature>
<dbReference type="GO" id="GO:0007015">
    <property type="term" value="P:actin filament organization"/>
    <property type="evidence" value="ECO:0007669"/>
    <property type="project" value="TreeGrafter"/>
</dbReference>
<dbReference type="GO" id="GO:0005874">
    <property type="term" value="C:microtubule"/>
    <property type="evidence" value="ECO:0007669"/>
    <property type="project" value="UniProtKB-KW"/>
</dbReference>
<evidence type="ECO:0000259" key="12">
    <source>
        <dbReference type="PROSITE" id="PS50106"/>
    </source>
</evidence>
<dbReference type="SUPFAM" id="SSF50156">
    <property type="entry name" value="PDZ domain-like"/>
    <property type="match status" value="1"/>
</dbReference>
<dbReference type="Gene3D" id="2.30.42.10">
    <property type="match status" value="1"/>
</dbReference>
<dbReference type="HOGENOM" id="CLU_003220_0_0_1"/>
<evidence type="ECO:0000256" key="7">
    <source>
        <dbReference type="ARBA" id="ARBA00023203"/>
    </source>
</evidence>
<feature type="compositionally biased region" description="Polar residues" evidence="11">
    <location>
        <begin position="912"/>
        <end position="921"/>
    </location>
</feature>
<feature type="compositionally biased region" description="Basic and acidic residues" evidence="11">
    <location>
        <begin position="1"/>
        <end position="11"/>
    </location>
</feature>
<evidence type="ECO:0000313" key="15">
    <source>
        <dbReference type="Ensembl" id="ENSTNIP00000020293.1"/>
    </source>
</evidence>
<reference evidence="15" key="2">
    <citation type="submission" date="2025-08" db="UniProtKB">
        <authorList>
            <consortium name="Ensembl"/>
        </authorList>
    </citation>
    <scope>IDENTIFICATION</scope>
</reference>
<dbReference type="GO" id="GO:0043296">
    <property type="term" value="C:apical junction complex"/>
    <property type="evidence" value="ECO:0007669"/>
    <property type="project" value="TreeGrafter"/>
</dbReference>
<evidence type="ECO:0000256" key="6">
    <source>
        <dbReference type="ARBA" id="ARBA00022701"/>
    </source>
</evidence>
<accession>H3DIE9</accession>
<evidence type="ECO:0000259" key="14">
    <source>
        <dbReference type="PROSITE" id="PS51307"/>
    </source>
</evidence>
<feature type="compositionally biased region" description="Basic and acidic residues" evidence="11">
    <location>
        <begin position="119"/>
        <end position="128"/>
    </location>
</feature>
<keyword evidence="7 9" id="KW-0009">Actin-binding</keyword>
<evidence type="ECO:0000256" key="3">
    <source>
        <dbReference type="ARBA" id="ARBA00022473"/>
    </source>
</evidence>
<keyword evidence="10" id="KW-0175">Coiled coil</keyword>
<evidence type="ECO:0000256" key="1">
    <source>
        <dbReference type="ARBA" id="ARBA00004245"/>
    </source>
</evidence>
<dbReference type="GeneTree" id="ENSGT00940000155212"/>
<feature type="compositionally biased region" description="Basic and acidic residues" evidence="11">
    <location>
        <begin position="325"/>
        <end position="338"/>
    </location>
</feature>
<dbReference type="PANTHER" id="PTHR15012">
    <property type="entry name" value="APICAL PROTEIN/SHROOM-RELATED"/>
    <property type="match status" value="1"/>
</dbReference>
<feature type="compositionally biased region" description="Low complexity" evidence="11">
    <location>
        <begin position="884"/>
        <end position="894"/>
    </location>
</feature>
<feature type="compositionally biased region" description="Polar residues" evidence="11">
    <location>
        <begin position="647"/>
        <end position="658"/>
    </location>
</feature>
<feature type="compositionally biased region" description="Polar residues" evidence="11">
    <location>
        <begin position="515"/>
        <end position="527"/>
    </location>
</feature>
<keyword evidence="3" id="KW-0217">Developmental protein</keyword>
<keyword evidence="4" id="KW-0963">Cytoplasm</keyword>
<feature type="compositionally biased region" description="Basic and acidic residues" evidence="11">
    <location>
        <begin position="741"/>
        <end position="753"/>
    </location>
</feature>
<evidence type="ECO:0000256" key="2">
    <source>
        <dbReference type="ARBA" id="ARBA00006469"/>
    </source>
</evidence>
<feature type="compositionally biased region" description="Low complexity" evidence="11">
    <location>
        <begin position="1032"/>
        <end position="1041"/>
    </location>
</feature>
<sequence>ADRAKWWRELEPSGSSSAPQQEELVEVLLRGTAPWGFTLRGGAEHREPLVITKVEEGSAAATVCLRAGDEMVSVNAVRLSGSRQEAISLVKSSHRTLTLVVRRKNDPVSRPHSWYSSKLTEEEPESAKRGATAAPVWQPQHETKPKESPKHGDQDSRQQLSSQIGSVKNMERLEPPALLYPAGHISPTEYISSAEPFCGLAGKKDAGLSCFSTGSSPPGLDSSPVGWKGTSAESMFFKGPQKECSQAAERPRYLQPPLGSGGWEGERAASRASGAVKASVGPVWQVPEKNKEQPPPPPPPPLRSDSFAVTKVFPYSEGPTKSKGRSSEKLLENGERGGFRSYQKNTPESRNSLAPLSAKDLLHPSSAAGQNQNQNQLQSNKPFSLSSTDVRQSQHSAPPAHQRQYSDESPRYLQARTAAPSRMQSVGSYYRSLQDLPRNALGHKQVRHSTASVAGCAANPNAESEGHRRHYGLASKPSAQGAELQARQGRAEGWSGTTDRPHRPGGRDAAYYGSFRTNGKTRYSLPQFQVPYSVKKEPSGPPHLGGGPEGDLKKPPPACQSTNHKVSPPRQAEPWSPQEDRRISPLKTPLLHSLAQEGQALSQRRPSSSPLKCAPDSSDLGAPGGGKSNRRGDRYATALRNEIQQKRAQLQKSRSAATLTCDAEDEDGEELRASKVCPSSGVSFSNTYKDHLKEAQAKVLQATSFQRRDLEPFGPEPLVAKPSAGRVRGRRRLPLAKRTHSFSEPDKMDKVGVEGEAQTGSFGERRRFFESKPAFSRPVMKCSHSASLNADCGETSKEKSPSEDTAPAADAGAAPQQASQEQQRLGTFAEYQATWNKCKKRPEGTSQGRCHSTENILDADTQETSQCIHERSRSSPSADFYTQASAFESSSAFSGREIPGLLATPPLGPRSLSPSAGSQDSPPTPSSHLAPETAPSSLSSSCQRVPPEADPASFQPESSTDAHQHPASSPPVGPAPPGFPPLSLTPGPDARRGAAEDREDREDRARTPSPPFGRQRLRDTAAAALLQDDSPPRLAAASASPVKPGGFERPRDARQKTANCLKCKSVLKRRLLLTAENVLHHLSLGCGMTSLSGIIPFAFPNPFQIHASAVTHRRSCLPACRREEDSASAAVVSLVPSSSYYNTSAPKAELLIKMKDMQEQLEEQESEDELDIDLASKKQELIFSLAGKLEVLREARHSLQEDVEDNEALGREVEATVQRLCQPNQLDKFRMFVGDLDKVVSLRLSLSGRLARVENALYSLEEEAPPEEKRTLTEKRKLLMRQHEDAKELKENLDRRERLVSSIMESHLDAEDLDDYRYFVKMKSALIIEQRKLEDKIKLGEEQLKCLLDSLPLEQRP</sequence>
<feature type="compositionally biased region" description="Low complexity" evidence="11">
    <location>
        <begin position="370"/>
        <end position="380"/>
    </location>
</feature>
<dbReference type="Gene3D" id="6.10.250.3120">
    <property type="match status" value="1"/>
</dbReference>
<evidence type="ECO:0000313" key="16">
    <source>
        <dbReference type="Proteomes" id="UP000007303"/>
    </source>
</evidence>
<comment type="similarity">
    <text evidence="2">Belongs to the shroom family.</text>
</comment>
<evidence type="ECO:0000259" key="13">
    <source>
        <dbReference type="PROSITE" id="PS51306"/>
    </source>
</evidence>
<dbReference type="PROSITE" id="PS51307">
    <property type="entry name" value="ASD2"/>
    <property type="match status" value="1"/>
</dbReference>
<feature type="domain" description="PDZ" evidence="12">
    <location>
        <begin position="24"/>
        <end position="105"/>
    </location>
</feature>
<dbReference type="Ensembl" id="ENSTNIT00000020524.1">
    <property type="protein sequence ID" value="ENSTNIP00000020293.1"/>
    <property type="gene ID" value="ENSTNIG00000017158.1"/>
</dbReference>
<dbReference type="FunFam" id="2.30.42.10:FF:000100">
    <property type="entry name" value="Shroom family member 2"/>
    <property type="match status" value="1"/>
</dbReference>
<name>H3DIE9_TETNG</name>
<dbReference type="GO" id="GO:0016324">
    <property type="term" value="C:apical plasma membrane"/>
    <property type="evidence" value="ECO:0007669"/>
    <property type="project" value="TreeGrafter"/>
</dbReference>
<organism evidence="15 16">
    <name type="scientific">Tetraodon nigroviridis</name>
    <name type="common">Spotted green pufferfish</name>
    <name type="synonym">Chelonodon nigroviridis</name>
    <dbReference type="NCBI Taxonomy" id="99883"/>
    <lineage>
        <taxon>Eukaryota</taxon>
        <taxon>Metazoa</taxon>
        <taxon>Chordata</taxon>
        <taxon>Craniata</taxon>
        <taxon>Vertebrata</taxon>
        <taxon>Euteleostomi</taxon>
        <taxon>Actinopterygii</taxon>
        <taxon>Neopterygii</taxon>
        <taxon>Teleostei</taxon>
        <taxon>Neoteleostei</taxon>
        <taxon>Acanthomorphata</taxon>
        <taxon>Eupercaria</taxon>
        <taxon>Tetraodontiformes</taxon>
        <taxon>Tetradontoidea</taxon>
        <taxon>Tetraodontidae</taxon>
        <taxon>Tetraodon</taxon>
    </lineage>
</organism>
<feature type="region of interest" description="Disordered" evidence="11">
    <location>
        <begin position="840"/>
        <end position="1053"/>
    </location>
</feature>
<dbReference type="InterPro" id="IPR027685">
    <property type="entry name" value="Shroom_fam"/>
</dbReference>
<evidence type="ECO:0000256" key="5">
    <source>
        <dbReference type="ARBA" id="ARBA00022553"/>
    </source>
</evidence>
<protein>
    <submittedName>
        <fullName evidence="15">Shroom family member 2</fullName>
    </submittedName>
</protein>
<feature type="compositionally biased region" description="Basic and acidic residues" evidence="11">
    <location>
        <begin position="989"/>
        <end position="1006"/>
    </location>
</feature>
<feature type="compositionally biased region" description="Pro residues" evidence="11">
    <location>
        <begin position="968"/>
        <end position="980"/>
    </location>
</feature>
<dbReference type="Pfam" id="PF00595">
    <property type="entry name" value="PDZ"/>
    <property type="match status" value="1"/>
</dbReference>
<feature type="region of interest" description="Disordered" evidence="11">
    <location>
        <begin position="1"/>
        <end position="21"/>
    </location>
</feature>
<evidence type="ECO:0000256" key="4">
    <source>
        <dbReference type="ARBA" id="ARBA00022490"/>
    </source>
</evidence>
<feature type="coiled-coil region" evidence="10">
    <location>
        <begin position="1269"/>
        <end position="1299"/>
    </location>
</feature>
<keyword evidence="6" id="KW-0493">Microtubule</keyword>
<dbReference type="CDD" id="cd06750">
    <property type="entry name" value="PDZ_shroom2_3_4-like"/>
    <property type="match status" value="1"/>
</dbReference>
<dbReference type="SMART" id="SM00228">
    <property type="entry name" value="PDZ"/>
    <property type="match status" value="1"/>
</dbReference>
<dbReference type="InterPro" id="IPR014800">
    <property type="entry name" value="ASD1_dom"/>
</dbReference>
<dbReference type="GO" id="GO:0030864">
    <property type="term" value="C:cortical actin cytoskeleton"/>
    <property type="evidence" value="ECO:0007669"/>
    <property type="project" value="TreeGrafter"/>
</dbReference>
<feature type="compositionally biased region" description="Polar residues" evidence="11">
    <location>
        <begin position="874"/>
        <end position="883"/>
    </location>
</feature>
<keyword evidence="8" id="KW-0206">Cytoskeleton</keyword>
<feature type="compositionally biased region" description="Polar residues" evidence="11">
    <location>
        <begin position="934"/>
        <end position="943"/>
    </location>
</feature>
<evidence type="ECO:0000256" key="8">
    <source>
        <dbReference type="ARBA" id="ARBA00023212"/>
    </source>
</evidence>
<feature type="compositionally biased region" description="Basic and acidic residues" evidence="11">
    <location>
        <begin position="141"/>
        <end position="156"/>
    </location>
</feature>
<dbReference type="GO" id="GO:0005912">
    <property type="term" value="C:adherens junction"/>
    <property type="evidence" value="ECO:0007669"/>
    <property type="project" value="TreeGrafter"/>
</dbReference>
<feature type="domain" description="ASD2" evidence="14">
    <location>
        <begin position="1065"/>
        <end position="1352"/>
    </location>
</feature>
<feature type="compositionally biased region" description="Pro residues" evidence="11">
    <location>
        <begin position="293"/>
        <end position="302"/>
    </location>
</feature>
<feature type="coiled-coil region" evidence="10">
    <location>
        <begin position="1147"/>
        <end position="1209"/>
    </location>
</feature>
<dbReference type="Pfam" id="PF08688">
    <property type="entry name" value="ASD1"/>
    <property type="match status" value="2"/>
</dbReference>
<dbReference type="InterPro" id="IPR001478">
    <property type="entry name" value="PDZ"/>
</dbReference>
<feature type="compositionally biased region" description="Polar residues" evidence="11">
    <location>
        <begin position="844"/>
        <end position="855"/>
    </location>
</feature>
<feature type="region of interest" description="Disordered" evidence="11">
    <location>
        <begin position="708"/>
        <end position="827"/>
    </location>
</feature>
<feature type="compositionally biased region" description="Low complexity" evidence="11">
    <location>
        <begin position="806"/>
        <end position="818"/>
    </location>
</feature>
<reference evidence="15" key="3">
    <citation type="submission" date="2025-09" db="UniProtKB">
        <authorList>
            <consortium name="Ensembl"/>
        </authorList>
    </citation>
    <scope>IDENTIFICATION</scope>
</reference>
<dbReference type="PROSITE" id="PS50106">
    <property type="entry name" value="PDZ"/>
    <property type="match status" value="1"/>
</dbReference>
<evidence type="ECO:0000256" key="11">
    <source>
        <dbReference type="SAM" id="MobiDB-lite"/>
    </source>
</evidence>
<feature type="region of interest" description="Disordered" evidence="11">
    <location>
        <begin position="647"/>
        <end position="679"/>
    </location>
</feature>
<evidence type="ECO:0000256" key="9">
    <source>
        <dbReference type="PROSITE-ProRule" id="PRU00637"/>
    </source>
</evidence>
<keyword evidence="16" id="KW-1185">Reference proteome</keyword>
<feature type="region of interest" description="Disordered" evidence="11">
    <location>
        <begin position="107"/>
        <end position="161"/>
    </location>
</feature>
<feature type="domain" description="ASD1" evidence="13">
    <location>
        <begin position="692"/>
        <end position="752"/>
    </location>
</feature>
<feature type="region of interest" description="Disordered" evidence="11">
    <location>
        <begin position="240"/>
        <end position="409"/>
    </location>
</feature>